<accession>A0A450THY9</accession>
<name>A0A450THY9_9GAMM</name>
<dbReference type="EMBL" id="CAADFD010000122">
    <property type="protein sequence ID" value="VFJ66881.1"/>
    <property type="molecule type" value="Genomic_DNA"/>
</dbReference>
<evidence type="ECO:0000313" key="1">
    <source>
        <dbReference type="EMBL" id="VFJ66881.1"/>
    </source>
</evidence>
<proteinExistence type="predicted"/>
<protein>
    <submittedName>
        <fullName evidence="1">Uncharacterized protein</fullName>
    </submittedName>
</protein>
<sequence>MTDRVHSGIGDRFPPEWVIDLLRNTQSNGHPKLSDDQPLLVGAVETGTRFNDWMMDVEAILPLPPRRIAADPQPRESPKSRTNTEISPLFQFVPWIINSLSWLKTFTKNNK</sequence>
<gene>
    <name evidence="1" type="ORF">BECKFW1821B_GA0114236_11227</name>
</gene>
<dbReference type="AlphaFoldDB" id="A0A450THY9"/>
<reference evidence="1" key="1">
    <citation type="submission" date="2019-02" db="EMBL/GenBank/DDBJ databases">
        <authorList>
            <person name="Gruber-Vodicka R. H."/>
            <person name="Seah K. B. B."/>
        </authorList>
    </citation>
    <scope>NUCLEOTIDE SEQUENCE</scope>
    <source>
        <strain evidence="1">BECK_BZ106</strain>
    </source>
</reference>
<organism evidence="1">
    <name type="scientific">Candidatus Kentrum sp. FW</name>
    <dbReference type="NCBI Taxonomy" id="2126338"/>
    <lineage>
        <taxon>Bacteria</taxon>
        <taxon>Pseudomonadati</taxon>
        <taxon>Pseudomonadota</taxon>
        <taxon>Gammaproteobacteria</taxon>
        <taxon>Candidatus Kentrum</taxon>
    </lineage>
</organism>